<sequence length="52" mass="5724">MASNAKASQEALIPDEATPDMLAKPLKSREMVMLADLRRSFDPPENHGDDGR</sequence>
<dbReference type="Proteomes" id="UP000482084">
    <property type="component" value="Unassembled WGS sequence"/>
</dbReference>
<feature type="region of interest" description="Disordered" evidence="1">
    <location>
        <begin position="1"/>
        <end position="25"/>
    </location>
</feature>
<evidence type="ECO:0000313" key="2">
    <source>
        <dbReference type="EMBL" id="KAB8289334.1"/>
    </source>
</evidence>
<proteinExistence type="predicted"/>
<protein>
    <submittedName>
        <fullName evidence="2">Uncharacterized protein</fullName>
    </submittedName>
</protein>
<name>A0A6L4X3F0_9BIFI</name>
<evidence type="ECO:0000313" key="3">
    <source>
        <dbReference type="Proteomes" id="UP000482084"/>
    </source>
</evidence>
<dbReference type="AlphaFoldDB" id="A0A6L4X3F0"/>
<keyword evidence="3" id="KW-1185">Reference proteome</keyword>
<reference evidence="2 3" key="1">
    <citation type="submission" date="2019-10" db="EMBL/GenBank/DDBJ databases">
        <title>Characterization of the phylogenetic diversity of two novel species belonging to the genus Bifidobacterium: Bifidobacterium cebidarum sp. nov. and Bifidobacterium leontopitheci sp. nov.</title>
        <authorList>
            <person name="Lugli G.A."/>
            <person name="Duranti S."/>
            <person name="Milani C."/>
            <person name="Turroni F."/>
            <person name="Ventura M."/>
        </authorList>
    </citation>
    <scope>NUCLEOTIDE SEQUENCE [LARGE SCALE GENOMIC DNA]</scope>
    <source>
        <strain evidence="2 3">DSM 100688</strain>
    </source>
</reference>
<dbReference type="RefSeq" id="WP_163146770.1">
    <property type="nucleotide sequence ID" value="NZ_WBSM01000001.1"/>
</dbReference>
<comment type="caution">
    <text evidence="2">The sequence shown here is derived from an EMBL/GenBank/DDBJ whole genome shotgun (WGS) entry which is preliminary data.</text>
</comment>
<dbReference type="EMBL" id="WBSM01000001">
    <property type="protein sequence ID" value="KAB8289334.1"/>
    <property type="molecule type" value="Genomic_DNA"/>
</dbReference>
<evidence type="ECO:0000256" key="1">
    <source>
        <dbReference type="SAM" id="MobiDB-lite"/>
    </source>
</evidence>
<accession>A0A6L4X3F0</accession>
<organism evidence="2 3">
    <name type="scientific">Bifidobacterium ramosum</name>
    <dbReference type="NCBI Taxonomy" id="1798158"/>
    <lineage>
        <taxon>Bacteria</taxon>
        <taxon>Bacillati</taxon>
        <taxon>Actinomycetota</taxon>
        <taxon>Actinomycetes</taxon>
        <taxon>Bifidobacteriales</taxon>
        <taxon>Bifidobacteriaceae</taxon>
        <taxon>Bifidobacterium</taxon>
    </lineage>
</organism>
<gene>
    <name evidence="2" type="ORF">DSM100688_0414</name>
</gene>